<sequence length="94" mass="9747">TVKFNVYAGQSQVFVCLAAVLCVVSGGYVAGPAAVVRAPHFDSAVIKSDRLGGNFAYSHAESHAYAAINPVVENVLITPLLLLPPTTPPPLISS</sequence>
<keyword evidence="1" id="KW-0812">Transmembrane</keyword>
<comment type="caution">
    <text evidence="2">The sequence shown here is derived from an EMBL/GenBank/DDBJ whole genome shotgun (WGS) entry which is preliminary data.</text>
</comment>
<accession>A0AAD8ERA7</accession>
<dbReference type="EMBL" id="JASPKZ010000918">
    <property type="protein sequence ID" value="KAJ9598887.1"/>
    <property type="molecule type" value="Genomic_DNA"/>
</dbReference>
<gene>
    <name evidence="2" type="ORF">L9F63_026578</name>
</gene>
<protein>
    <submittedName>
        <fullName evidence="2">Uncharacterized protein</fullName>
    </submittedName>
</protein>
<keyword evidence="3" id="KW-1185">Reference proteome</keyword>
<reference evidence="2" key="1">
    <citation type="journal article" date="2023" name="IScience">
        <title>Live-bearing cockroach genome reveals convergent evolutionary mechanisms linked to viviparity in insects and beyond.</title>
        <authorList>
            <person name="Fouks B."/>
            <person name="Harrison M.C."/>
            <person name="Mikhailova A.A."/>
            <person name="Marchal E."/>
            <person name="English S."/>
            <person name="Carruthers M."/>
            <person name="Jennings E.C."/>
            <person name="Chiamaka E.L."/>
            <person name="Frigard R.A."/>
            <person name="Pippel M."/>
            <person name="Attardo G.M."/>
            <person name="Benoit J.B."/>
            <person name="Bornberg-Bauer E."/>
            <person name="Tobe S.S."/>
        </authorList>
    </citation>
    <scope>NUCLEOTIDE SEQUENCE</scope>
    <source>
        <strain evidence="2">Stay&amp;Tobe</strain>
    </source>
</reference>
<proteinExistence type="predicted"/>
<feature type="non-terminal residue" evidence="2">
    <location>
        <position position="1"/>
    </location>
</feature>
<evidence type="ECO:0000313" key="2">
    <source>
        <dbReference type="EMBL" id="KAJ9598887.1"/>
    </source>
</evidence>
<feature type="non-terminal residue" evidence="2">
    <location>
        <position position="94"/>
    </location>
</feature>
<reference evidence="2" key="2">
    <citation type="submission" date="2023-05" db="EMBL/GenBank/DDBJ databases">
        <authorList>
            <person name="Fouks B."/>
        </authorList>
    </citation>
    <scope>NUCLEOTIDE SEQUENCE</scope>
    <source>
        <strain evidence="2">Stay&amp;Tobe</strain>
        <tissue evidence="2">Testes</tissue>
    </source>
</reference>
<name>A0AAD8ERA7_DIPPU</name>
<keyword evidence="1" id="KW-1133">Transmembrane helix</keyword>
<dbReference type="Proteomes" id="UP001233999">
    <property type="component" value="Unassembled WGS sequence"/>
</dbReference>
<evidence type="ECO:0000256" key="1">
    <source>
        <dbReference type="SAM" id="Phobius"/>
    </source>
</evidence>
<dbReference type="AlphaFoldDB" id="A0AAD8ERA7"/>
<keyword evidence="1" id="KW-0472">Membrane</keyword>
<organism evidence="2 3">
    <name type="scientific">Diploptera punctata</name>
    <name type="common">Pacific beetle cockroach</name>
    <dbReference type="NCBI Taxonomy" id="6984"/>
    <lineage>
        <taxon>Eukaryota</taxon>
        <taxon>Metazoa</taxon>
        <taxon>Ecdysozoa</taxon>
        <taxon>Arthropoda</taxon>
        <taxon>Hexapoda</taxon>
        <taxon>Insecta</taxon>
        <taxon>Pterygota</taxon>
        <taxon>Neoptera</taxon>
        <taxon>Polyneoptera</taxon>
        <taxon>Dictyoptera</taxon>
        <taxon>Blattodea</taxon>
        <taxon>Blaberoidea</taxon>
        <taxon>Blaberidae</taxon>
        <taxon>Diplopterinae</taxon>
        <taxon>Diploptera</taxon>
    </lineage>
</organism>
<evidence type="ECO:0000313" key="3">
    <source>
        <dbReference type="Proteomes" id="UP001233999"/>
    </source>
</evidence>
<feature type="transmembrane region" description="Helical" evidence="1">
    <location>
        <begin position="12"/>
        <end position="31"/>
    </location>
</feature>